<dbReference type="OrthoDB" id="1108292at2759"/>
<dbReference type="PANTHER" id="PTHR11439">
    <property type="entry name" value="GAG-POL-RELATED RETROTRANSPOSON"/>
    <property type="match status" value="1"/>
</dbReference>
<sequence length="419" mass="47220">MVRSFLSFAASRSWPLFQLDINNAFLHGFIDEDVYMEPLEGLLGVLPCYVYKLQRSLYGLKQASRQRNLELTSKFVSFGFVQSSHEHCLFFKHMTLEFAALLVSNVDILLTRSSEVTLRSVKAYFDKLFTIKDLGHAKYFLGLELARSLHGIHVTQHEYFQDILADSSILHAKLTPTPLPSGIKLVADDGPLLLDSGPYRRLVGRLLYLSFTRPDISFVVQQLSQFLQAPRTSHWSAALHVLRYLKGIPSTGLFFSCSESGQLSAYSDASWASYLDSRRSITNFCIFLGSSYLLEDQETSKDLQVFCQAEYRSMASTISKLQWISYLLHDLHIPVSLPIPFRCDNKAALHITAYLIFHECTKHLEIDCQLVQDQYKLCFIAPSHIPGSAQVADLLTKSLTAADFARILPKLGLSSSAPS</sequence>
<dbReference type="SUPFAM" id="SSF56672">
    <property type="entry name" value="DNA/RNA polymerases"/>
    <property type="match status" value="1"/>
</dbReference>
<name>A0A8M8UQE4_SESIN</name>
<evidence type="ECO:0000259" key="1">
    <source>
        <dbReference type="Pfam" id="PF07727"/>
    </source>
</evidence>
<gene>
    <name evidence="3" type="primary">LOC110011896</name>
</gene>
<dbReference type="Proteomes" id="UP000504604">
    <property type="component" value="Linkage group LG4"/>
</dbReference>
<protein>
    <submittedName>
        <fullName evidence="3">Uncharacterized protein LOC110011896</fullName>
    </submittedName>
</protein>
<dbReference type="GeneID" id="110011896"/>
<dbReference type="KEGG" id="sind:110011896"/>
<reference evidence="3" key="1">
    <citation type="submission" date="2025-08" db="UniProtKB">
        <authorList>
            <consortium name="RefSeq"/>
        </authorList>
    </citation>
    <scope>IDENTIFICATION</scope>
</reference>
<dbReference type="InterPro" id="IPR043502">
    <property type="entry name" value="DNA/RNA_pol_sf"/>
</dbReference>
<evidence type="ECO:0000313" key="2">
    <source>
        <dbReference type="Proteomes" id="UP000504604"/>
    </source>
</evidence>
<dbReference type="CDD" id="cd09272">
    <property type="entry name" value="RNase_HI_RT_Ty1"/>
    <property type="match status" value="1"/>
</dbReference>
<dbReference type="RefSeq" id="XP_020549143.1">
    <property type="nucleotide sequence ID" value="XM_020693484.1"/>
</dbReference>
<evidence type="ECO:0000313" key="3">
    <source>
        <dbReference type="RefSeq" id="XP_020549143.1"/>
    </source>
</evidence>
<dbReference type="Pfam" id="PF07727">
    <property type="entry name" value="RVT_2"/>
    <property type="match status" value="1"/>
</dbReference>
<feature type="domain" description="Reverse transcriptase Ty1/copia-type" evidence="1">
    <location>
        <begin position="2"/>
        <end position="178"/>
    </location>
</feature>
<organism evidence="2 3">
    <name type="scientific">Sesamum indicum</name>
    <name type="common">Oriental sesame</name>
    <name type="synonym">Sesamum orientale</name>
    <dbReference type="NCBI Taxonomy" id="4182"/>
    <lineage>
        <taxon>Eukaryota</taxon>
        <taxon>Viridiplantae</taxon>
        <taxon>Streptophyta</taxon>
        <taxon>Embryophyta</taxon>
        <taxon>Tracheophyta</taxon>
        <taxon>Spermatophyta</taxon>
        <taxon>Magnoliopsida</taxon>
        <taxon>eudicotyledons</taxon>
        <taxon>Gunneridae</taxon>
        <taxon>Pentapetalae</taxon>
        <taxon>asterids</taxon>
        <taxon>lamiids</taxon>
        <taxon>Lamiales</taxon>
        <taxon>Pedaliaceae</taxon>
        <taxon>Sesamum</taxon>
    </lineage>
</organism>
<dbReference type="InterPro" id="IPR013103">
    <property type="entry name" value="RVT_2"/>
</dbReference>
<dbReference type="PANTHER" id="PTHR11439:SF465">
    <property type="entry name" value="REVERSE TRANSCRIPTASE TY1_COPIA-TYPE DOMAIN-CONTAINING PROTEIN"/>
    <property type="match status" value="1"/>
</dbReference>
<proteinExistence type="predicted"/>
<dbReference type="AlphaFoldDB" id="A0A8M8UQE4"/>
<keyword evidence="2" id="KW-1185">Reference proteome</keyword>
<accession>A0A8M8UQE4</accession>